<dbReference type="Pfam" id="PF00107">
    <property type="entry name" value="ADH_zinc_N"/>
    <property type="match status" value="1"/>
</dbReference>
<dbReference type="Proteomes" id="UP001548832">
    <property type="component" value="Unassembled WGS sequence"/>
</dbReference>
<dbReference type="InterPro" id="IPR013149">
    <property type="entry name" value="ADH-like_C"/>
</dbReference>
<dbReference type="Gene3D" id="3.40.50.720">
    <property type="entry name" value="NAD(P)-binding Rossmann-like Domain"/>
    <property type="match status" value="1"/>
</dbReference>
<feature type="domain" description="Enoyl reductase (ER)" evidence="1">
    <location>
        <begin position="10"/>
        <end position="333"/>
    </location>
</feature>
<dbReference type="InterPro" id="IPR013154">
    <property type="entry name" value="ADH-like_N"/>
</dbReference>
<dbReference type="RefSeq" id="WP_354459502.1">
    <property type="nucleotide sequence ID" value="NZ_JBEWSZ010000001.1"/>
</dbReference>
<dbReference type="EMBL" id="JBEWSZ010000001">
    <property type="protein sequence ID" value="MET2827481.1"/>
    <property type="molecule type" value="Genomic_DNA"/>
</dbReference>
<organism evidence="2 3">
    <name type="scientific">Mesorhizobium shangrilense</name>
    <dbReference type="NCBI Taxonomy" id="460060"/>
    <lineage>
        <taxon>Bacteria</taxon>
        <taxon>Pseudomonadati</taxon>
        <taxon>Pseudomonadota</taxon>
        <taxon>Alphaproteobacteria</taxon>
        <taxon>Hyphomicrobiales</taxon>
        <taxon>Phyllobacteriaceae</taxon>
        <taxon>Mesorhizobium</taxon>
    </lineage>
</organism>
<dbReference type="InterPro" id="IPR036291">
    <property type="entry name" value="NAD(P)-bd_dom_sf"/>
</dbReference>
<dbReference type="CDD" id="cd08276">
    <property type="entry name" value="MDR7"/>
    <property type="match status" value="1"/>
</dbReference>
<gene>
    <name evidence="2" type="ORF">ABVQ20_10900</name>
</gene>
<evidence type="ECO:0000313" key="2">
    <source>
        <dbReference type="EMBL" id="MET2827481.1"/>
    </source>
</evidence>
<sequence length="341" mass="36907">MLRYRLEGPGGIEHLMMHEEEQPAPKAYEIVVRIRATSLNRRDTMIVNGTYPLTPRKDVVPLSDGAGEVVATGDAVTRFAVGDRVTGSYFARWIDGQINAQLIDQLGCTLDGMLSEYAVLDEQWAAKLPDHLGWHEAATLSCAGVTAWNAVTGAKSLRPGQWVLVIGTGGVSLFALQFARMLGCRVVAVTSRAGKQERLRALGADHVVISSETPKWGALVRELTGGIDLVVETGGPASFEQSLMASTLYGHIVLLTLQDSKGGSIQLPAALYQRSLATISRLFVGNRTSLEAMLRAVGTHRLSPVVDSVFPFTEARQAYRYFQQGDVFGKVVIDGAIPTQQ</sequence>
<reference evidence="2 3" key="1">
    <citation type="submission" date="2024-06" db="EMBL/GenBank/DDBJ databases">
        <authorList>
            <person name="Kim D.-U."/>
        </authorList>
    </citation>
    <scope>NUCLEOTIDE SEQUENCE [LARGE SCALE GENOMIC DNA]</scope>
    <source>
        <strain evidence="2 3">KACC15460</strain>
    </source>
</reference>
<dbReference type="SUPFAM" id="SSF50129">
    <property type="entry name" value="GroES-like"/>
    <property type="match status" value="1"/>
</dbReference>
<comment type="caution">
    <text evidence="2">The sequence shown here is derived from an EMBL/GenBank/DDBJ whole genome shotgun (WGS) entry which is preliminary data.</text>
</comment>
<dbReference type="SUPFAM" id="SSF51735">
    <property type="entry name" value="NAD(P)-binding Rossmann-fold domains"/>
    <property type="match status" value="1"/>
</dbReference>
<evidence type="ECO:0000313" key="3">
    <source>
        <dbReference type="Proteomes" id="UP001548832"/>
    </source>
</evidence>
<dbReference type="Pfam" id="PF08240">
    <property type="entry name" value="ADH_N"/>
    <property type="match status" value="1"/>
</dbReference>
<name>A0ABV2DBQ3_9HYPH</name>
<proteinExistence type="predicted"/>
<accession>A0ABV2DBQ3</accession>
<evidence type="ECO:0000259" key="1">
    <source>
        <dbReference type="SMART" id="SM00829"/>
    </source>
</evidence>
<dbReference type="InterPro" id="IPR011032">
    <property type="entry name" value="GroES-like_sf"/>
</dbReference>
<dbReference type="SMART" id="SM00829">
    <property type="entry name" value="PKS_ER"/>
    <property type="match status" value="1"/>
</dbReference>
<protein>
    <submittedName>
        <fullName evidence="2">NAD(P)-dependent alcohol dehydrogenase</fullName>
    </submittedName>
</protein>
<dbReference type="InterPro" id="IPR020843">
    <property type="entry name" value="ER"/>
</dbReference>
<keyword evidence="3" id="KW-1185">Reference proteome</keyword>
<dbReference type="PANTHER" id="PTHR45033">
    <property type="match status" value="1"/>
</dbReference>
<dbReference type="InterPro" id="IPR052711">
    <property type="entry name" value="Zinc_ADH-like"/>
</dbReference>
<dbReference type="PANTHER" id="PTHR45033:SF2">
    <property type="entry name" value="ZINC-TYPE ALCOHOL DEHYDROGENASE-LIKE PROTEIN C1773.06C"/>
    <property type="match status" value="1"/>
</dbReference>
<dbReference type="Gene3D" id="3.90.180.10">
    <property type="entry name" value="Medium-chain alcohol dehydrogenases, catalytic domain"/>
    <property type="match status" value="1"/>
</dbReference>